<dbReference type="AlphaFoldDB" id="A0A9W6B4Q9"/>
<reference evidence="1" key="1">
    <citation type="submission" date="2022-07" db="EMBL/GenBank/DDBJ databases">
        <authorList>
            <person name="Kouya T."/>
            <person name="Ishiyama Y."/>
        </authorList>
    </citation>
    <scope>NUCLEOTIDE SEQUENCE</scope>
    <source>
        <strain evidence="1">WR16-4</strain>
    </source>
</reference>
<dbReference type="RefSeq" id="WP_286137043.1">
    <property type="nucleotide sequence ID" value="NZ_BRPL01000004.1"/>
</dbReference>
<name>A0A9W6B4Q9_9LACO</name>
<dbReference type="EMBL" id="BRPL01000004">
    <property type="protein sequence ID" value="GLB47504.1"/>
    <property type="molecule type" value="Genomic_DNA"/>
</dbReference>
<evidence type="ECO:0000313" key="1">
    <source>
        <dbReference type="EMBL" id="GLB47504.1"/>
    </source>
</evidence>
<keyword evidence="2" id="KW-1185">Reference proteome</keyword>
<gene>
    <name evidence="1" type="ORF">WR164_14830</name>
</gene>
<reference evidence="1" key="2">
    <citation type="journal article" date="2023" name="PLoS ONE">
        <title>Philodulcilactobacillus myokoensis gen. nov., sp. nov., a fructophilic, acidophilic, and agar-phobic lactic acid bacterium isolated from fermented vegetable extracts.</title>
        <authorList>
            <person name="Kouya T."/>
            <person name="Ishiyama Y."/>
            <person name="Ohashi S."/>
            <person name="Kumakubo R."/>
            <person name="Yamazaki T."/>
            <person name="Otaki T."/>
        </authorList>
    </citation>
    <scope>NUCLEOTIDE SEQUENCE</scope>
    <source>
        <strain evidence="1">WR16-4</strain>
    </source>
</reference>
<accession>A0A9W6B4Q9</accession>
<organism evidence="1 2">
    <name type="scientific">Philodulcilactobacillus myokoensis</name>
    <dbReference type="NCBI Taxonomy" id="2929573"/>
    <lineage>
        <taxon>Bacteria</taxon>
        <taxon>Bacillati</taxon>
        <taxon>Bacillota</taxon>
        <taxon>Bacilli</taxon>
        <taxon>Lactobacillales</taxon>
        <taxon>Lactobacillaceae</taxon>
        <taxon>Philodulcilactobacillus</taxon>
    </lineage>
</organism>
<sequence>MSVKIRKVGTSNVLTVPNDIKAKSKKYDVFSGRNGAIIYLPVGENPFTNADFLSRHQFNGDQTGFIQDGSISK</sequence>
<dbReference type="Proteomes" id="UP001144204">
    <property type="component" value="Unassembled WGS sequence"/>
</dbReference>
<proteinExistence type="predicted"/>
<evidence type="ECO:0000313" key="2">
    <source>
        <dbReference type="Proteomes" id="UP001144204"/>
    </source>
</evidence>
<protein>
    <recommendedName>
        <fullName evidence="3">Antitoxin of toxin-antitoxin stability system</fullName>
    </recommendedName>
</protein>
<evidence type="ECO:0008006" key="3">
    <source>
        <dbReference type="Google" id="ProtNLM"/>
    </source>
</evidence>
<comment type="caution">
    <text evidence="1">The sequence shown here is derived from an EMBL/GenBank/DDBJ whole genome shotgun (WGS) entry which is preliminary data.</text>
</comment>